<dbReference type="PANTHER" id="PTHR31297">
    <property type="entry name" value="GLUCAN ENDO-1,6-BETA-GLUCOSIDASE B"/>
    <property type="match status" value="1"/>
</dbReference>
<comment type="caution">
    <text evidence="7">The sequence shown here is derived from an EMBL/GenBank/DDBJ whole genome shotgun (WGS) entry which is preliminary data.</text>
</comment>
<sequence>MRSSLSLFLLSASCFSAAAALGGLPSKIYGVNLGSWLVLESWMLPQEWLDMGGQQCADCSTCIATEFAFAQAYPDTVDKIFDGHWNSWFNQPDVDALVHAGINTVRIPLGYWIVEALVNRTTEFYPRGGLAQLRRGLQQLHKAGIVAILDHHALPGVQTAGQMFTGRCTSDVEFYTEFNYHRALIWTAVMTTLSHVDPDFAAAVSIEAVNEPIMNADQTPGYGDFQMNFVKVVRATEFLLGVPTPGFGAMPAPADGNFTAMLPHVSDDNIFNAEVRSVLIETVPILLQLEIKGLSLRKEPLVTTFSDVNWQFNNPPNPAAAAIGSQLYDNHLYYSFGGVADANPDAYMTSICNLNRVQNDAAVGNSPLVFGEWGLPTQFNATDEFLNMWADAQKLAYSQGAGWMFWNFKVEKSELAGNLSRQWSYLEGIELGYFLKDPTQVHDPHVCDPYVINSTTTA</sequence>
<dbReference type="InterPro" id="IPR001547">
    <property type="entry name" value="Glyco_hydro_5"/>
</dbReference>
<dbReference type="Pfam" id="PF00150">
    <property type="entry name" value="Cellulase"/>
    <property type="match status" value="1"/>
</dbReference>
<dbReference type="GO" id="GO:0009251">
    <property type="term" value="P:glucan catabolic process"/>
    <property type="evidence" value="ECO:0007669"/>
    <property type="project" value="TreeGrafter"/>
</dbReference>
<protein>
    <submittedName>
        <fullName evidence="7">Glycoside hydrolase family 5 protein</fullName>
    </submittedName>
</protein>
<dbReference type="GO" id="GO:0009986">
    <property type="term" value="C:cell surface"/>
    <property type="evidence" value="ECO:0007669"/>
    <property type="project" value="TreeGrafter"/>
</dbReference>
<dbReference type="Proteomes" id="UP001221142">
    <property type="component" value="Unassembled WGS sequence"/>
</dbReference>
<feature type="signal peptide" evidence="5">
    <location>
        <begin position="1"/>
        <end position="20"/>
    </location>
</feature>
<evidence type="ECO:0000256" key="2">
    <source>
        <dbReference type="ARBA" id="ARBA00022801"/>
    </source>
</evidence>
<dbReference type="AlphaFoldDB" id="A0AAD7BKE1"/>
<name>A0AAD7BKE1_9AGAR</name>
<dbReference type="SUPFAM" id="SSF51445">
    <property type="entry name" value="(Trans)glycosidases"/>
    <property type="match status" value="1"/>
</dbReference>
<proteinExistence type="inferred from homology"/>
<evidence type="ECO:0000256" key="1">
    <source>
        <dbReference type="ARBA" id="ARBA00005641"/>
    </source>
</evidence>
<keyword evidence="2 4" id="KW-0378">Hydrolase</keyword>
<dbReference type="GO" id="GO:0005576">
    <property type="term" value="C:extracellular region"/>
    <property type="evidence" value="ECO:0007669"/>
    <property type="project" value="TreeGrafter"/>
</dbReference>
<evidence type="ECO:0000256" key="4">
    <source>
        <dbReference type="RuleBase" id="RU361153"/>
    </source>
</evidence>
<dbReference type="InterPro" id="IPR050386">
    <property type="entry name" value="Glycosyl_hydrolase_5"/>
</dbReference>
<evidence type="ECO:0000259" key="6">
    <source>
        <dbReference type="Pfam" id="PF00150"/>
    </source>
</evidence>
<evidence type="ECO:0000256" key="3">
    <source>
        <dbReference type="ARBA" id="ARBA00023295"/>
    </source>
</evidence>
<dbReference type="EMBL" id="JARKIF010000014">
    <property type="protein sequence ID" value="KAJ7623680.1"/>
    <property type="molecule type" value="Genomic_DNA"/>
</dbReference>
<dbReference type="GO" id="GO:0008422">
    <property type="term" value="F:beta-glucosidase activity"/>
    <property type="evidence" value="ECO:0007669"/>
    <property type="project" value="TreeGrafter"/>
</dbReference>
<reference evidence="7" key="1">
    <citation type="submission" date="2023-03" db="EMBL/GenBank/DDBJ databases">
        <title>Massive genome expansion in bonnet fungi (Mycena s.s.) driven by repeated elements and novel gene families across ecological guilds.</title>
        <authorList>
            <consortium name="Lawrence Berkeley National Laboratory"/>
            <person name="Harder C.B."/>
            <person name="Miyauchi S."/>
            <person name="Viragh M."/>
            <person name="Kuo A."/>
            <person name="Thoen E."/>
            <person name="Andreopoulos B."/>
            <person name="Lu D."/>
            <person name="Skrede I."/>
            <person name="Drula E."/>
            <person name="Henrissat B."/>
            <person name="Morin E."/>
            <person name="Kohler A."/>
            <person name="Barry K."/>
            <person name="LaButti K."/>
            <person name="Morin E."/>
            <person name="Salamov A."/>
            <person name="Lipzen A."/>
            <person name="Mereny Z."/>
            <person name="Hegedus B."/>
            <person name="Baldrian P."/>
            <person name="Stursova M."/>
            <person name="Weitz H."/>
            <person name="Taylor A."/>
            <person name="Grigoriev I.V."/>
            <person name="Nagy L.G."/>
            <person name="Martin F."/>
            <person name="Kauserud H."/>
        </authorList>
    </citation>
    <scope>NUCLEOTIDE SEQUENCE</scope>
    <source>
        <strain evidence="7">9284</strain>
    </source>
</reference>
<dbReference type="InterPro" id="IPR017853">
    <property type="entry name" value="GH"/>
</dbReference>
<feature type="domain" description="Glycoside hydrolase family 5" evidence="6">
    <location>
        <begin position="84"/>
        <end position="409"/>
    </location>
</feature>
<keyword evidence="3 4" id="KW-0326">Glycosidase</keyword>
<dbReference type="PANTHER" id="PTHR31297:SF42">
    <property type="entry name" value="GLYCOSIDE HYDROLASE FAMILY 5 DOMAIN-CONTAINING PROTEIN"/>
    <property type="match status" value="1"/>
</dbReference>
<comment type="similarity">
    <text evidence="1 4">Belongs to the glycosyl hydrolase 5 (cellulase A) family.</text>
</comment>
<gene>
    <name evidence="7" type="ORF">FB45DRAFT_112632</name>
</gene>
<accession>A0AAD7BKE1</accession>
<keyword evidence="5" id="KW-0732">Signal</keyword>
<dbReference type="Gene3D" id="3.20.20.80">
    <property type="entry name" value="Glycosidases"/>
    <property type="match status" value="1"/>
</dbReference>
<evidence type="ECO:0000313" key="8">
    <source>
        <dbReference type="Proteomes" id="UP001221142"/>
    </source>
</evidence>
<evidence type="ECO:0000313" key="7">
    <source>
        <dbReference type="EMBL" id="KAJ7623680.1"/>
    </source>
</evidence>
<organism evidence="7 8">
    <name type="scientific">Roridomyces roridus</name>
    <dbReference type="NCBI Taxonomy" id="1738132"/>
    <lineage>
        <taxon>Eukaryota</taxon>
        <taxon>Fungi</taxon>
        <taxon>Dikarya</taxon>
        <taxon>Basidiomycota</taxon>
        <taxon>Agaricomycotina</taxon>
        <taxon>Agaricomycetes</taxon>
        <taxon>Agaricomycetidae</taxon>
        <taxon>Agaricales</taxon>
        <taxon>Marasmiineae</taxon>
        <taxon>Mycenaceae</taxon>
        <taxon>Roridomyces</taxon>
    </lineage>
</organism>
<keyword evidence="8" id="KW-1185">Reference proteome</keyword>
<feature type="chain" id="PRO_5041959333" evidence="5">
    <location>
        <begin position="21"/>
        <end position="458"/>
    </location>
</feature>
<evidence type="ECO:0000256" key="5">
    <source>
        <dbReference type="SAM" id="SignalP"/>
    </source>
</evidence>